<evidence type="ECO:0000256" key="1">
    <source>
        <dbReference type="SAM" id="Phobius"/>
    </source>
</evidence>
<feature type="transmembrane region" description="Helical" evidence="1">
    <location>
        <begin position="48"/>
        <end position="67"/>
    </location>
</feature>
<evidence type="ECO:0000259" key="2">
    <source>
        <dbReference type="PROSITE" id="PS50994"/>
    </source>
</evidence>
<dbReference type="InterPro" id="IPR001584">
    <property type="entry name" value="Integrase_cat-core"/>
</dbReference>
<reference evidence="3 4" key="1">
    <citation type="journal article" date="2016" name="Nat. Commun.">
        <title>Thousands of microbial genomes shed light on interconnected biogeochemical processes in an aquifer system.</title>
        <authorList>
            <person name="Anantharaman K."/>
            <person name="Brown C.T."/>
            <person name="Hug L.A."/>
            <person name="Sharon I."/>
            <person name="Castelle C.J."/>
            <person name="Probst A.J."/>
            <person name="Thomas B.C."/>
            <person name="Singh A."/>
            <person name="Wilkins M.J."/>
            <person name="Karaoz U."/>
            <person name="Brodie E.L."/>
            <person name="Williams K.H."/>
            <person name="Hubbard S.S."/>
            <person name="Banfield J.F."/>
        </authorList>
    </citation>
    <scope>NUCLEOTIDE SEQUENCE [LARGE SCALE GENOMIC DNA]</scope>
</reference>
<name>A0A1G1ZAM3_9BACT</name>
<dbReference type="PROSITE" id="PS50994">
    <property type="entry name" value="INTEGRASE"/>
    <property type="match status" value="1"/>
</dbReference>
<keyword evidence="1" id="KW-0472">Membrane</keyword>
<dbReference type="Proteomes" id="UP000176544">
    <property type="component" value="Unassembled WGS sequence"/>
</dbReference>
<sequence>MKKQKLIYSSSIAAILSATFVTVITIWAEKAPALKTWLADFSGHHWTSKSILSLAIYFSGLIIFYLIPRQVTGEIVKKYLKVTILAAFLGALAIFIFFAGHNFGWF</sequence>
<evidence type="ECO:0000313" key="4">
    <source>
        <dbReference type="Proteomes" id="UP000176544"/>
    </source>
</evidence>
<evidence type="ECO:0000313" key="3">
    <source>
        <dbReference type="EMBL" id="OGY60667.1"/>
    </source>
</evidence>
<comment type="caution">
    <text evidence="3">The sequence shown here is derived from an EMBL/GenBank/DDBJ whole genome shotgun (WGS) entry which is preliminary data.</text>
</comment>
<feature type="domain" description="Integrase catalytic" evidence="2">
    <location>
        <begin position="28"/>
        <end position="106"/>
    </location>
</feature>
<dbReference type="STRING" id="1797692.A3I33_01850"/>
<gene>
    <name evidence="3" type="ORF">A3I33_01850</name>
</gene>
<dbReference type="EMBL" id="MHJA01000026">
    <property type="protein sequence ID" value="OGY60667.1"/>
    <property type="molecule type" value="Genomic_DNA"/>
</dbReference>
<feature type="transmembrane region" description="Helical" evidence="1">
    <location>
        <begin position="7"/>
        <end position="28"/>
    </location>
</feature>
<organism evidence="3 4">
    <name type="scientific">Candidatus Colwellbacteria bacterium RIFCSPLOWO2_02_FULL_45_11</name>
    <dbReference type="NCBI Taxonomy" id="1797692"/>
    <lineage>
        <taxon>Bacteria</taxon>
        <taxon>Candidatus Colwelliibacteriota</taxon>
    </lineage>
</organism>
<dbReference type="AlphaFoldDB" id="A0A1G1ZAM3"/>
<keyword evidence="1" id="KW-1133">Transmembrane helix</keyword>
<keyword evidence="1" id="KW-0812">Transmembrane</keyword>
<protein>
    <recommendedName>
        <fullName evidence="2">Integrase catalytic domain-containing protein</fullName>
    </recommendedName>
</protein>
<accession>A0A1G1ZAM3</accession>
<feature type="transmembrane region" description="Helical" evidence="1">
    <location>
        <begin position="79"/>
        <end position="100"/>
    </location>
</feature>
<proteinExistence type="predicted"/>
<dbReference type="GO" id="GO:0015074">
    <property type="term" value="P:DNA integration"/>
    <property type="evidence" value="ECO:0007669"/>
    <property type="project" value="InterPro"/>
</dbReference>